<organism evidence="1 2">
    <name type="scientific">Miniphocaeibacter halophilus</name>
    <dbReference type="NCBI Taxonomy" id="2931922"/>
    <lineage>
        <taxon>Bacteria</taxon>
        <taxon>Bacillati</taxon>
        <taxon>Bacillota</taxon>
        <taxon>Tissierellia</taxon>
        <taxon>Tissierellales</taxon>
        <taxon>Peptoniphilaceae</taxon>
        <taxon>Miniphocaeibacter</taxon>
    </lineage>
</organism>
<reference evidence="1 2" key="1">
    <citation type="journal article" date="2022" name="Int. J. Syst. Evol. Microbiol.">
        <title>Miniphocaeibacter halophilus sp. nov., an ammonium-tolerant acetate-producing bacterium isolated from a biogas system.</title>
        <authorList>
            <person name="Schnurer A."/>
            <person name="Singh A."/>
            <person name="Bi S."/>
            <person name="Qiao W."/>
            <person name="Westerholm M."/>
        </authorList>
    </citation>
    <scope>NUCLEOTIDE SEQUENCE [LARGE SCALE GENOMIC DNA]</scope>
    <source>
        <strain evidence="1 2">AMB_01</strain>
    </source>
</reference>
<evidence type="ECO:0000313" key="2">
    <source>
        <dbReference type="Proteomes" id="UP000595814"/>
    </source>
</evidence>
<dbReference type="EMBL" id="CP066744">
    <property type="protein sequence ID" value="QQK07403.1"/>
    <property type="molecule type" value="Genomic_DNA"/>
</dbReference>
<sequence>MFDIREELKRLPDKPGVYMMFNEDDEIIYVGKAKNLKKRVRQYFTSTSNQTEKVIEMVKHIKRFEYIIVDNEVESLILESNFIKDKKPKYNILLKNGEKYPFIKINNEKFPRIIKDRVIKKDGAKYFGPFPNAYAVTEIIEILQDMFKVRRCNLNFDKGQYLKRPCLYYYIKKCSGPCIKNISEEEYLKNIEEVELFLKGKESKIIDETREKMLQASKELNYELAARYRDNLQNIETIIEKQKVRNAKGTNMDIIALARNGPDICVQVFLMRNGKIIDREHFSIEDEFYEKDSEIMSSFLKQFYLDMAFIPKEILVDILPEDLDTLEKYLSNEKGSKVKIVKPQRGEKVKLVEMVETNAKEMLEKHITSKQRRERNKDAAVKELKELIGIDDTRRIECYDISNISGVQSVGSMIVFENGEKTPKEYRKFKIKTVEGADDYASHREVLTRRFSRFIVENKKGNNLSGFGKRPSLIIMDGGKGQVNIAKDVLKEFNLAIPAIGLVKDDFHKTRGIIYENQEYPLKVSSALYRMLFQIQEEAHRFAINYHRKLREHDLKKSQLDEIEGIGNIRKKALIKHFKSIDKIKKASIEELMEVDKINRSTAENIYNFFKEEKN</sequence>
<keyword evidence="2" id="KW-1185">Reference proteome</keyword>
<protein>
    <submittedName>
        <fullName evidence="1">Excinuclease ABC subunit UvrC</fullName>
    </submittedName>
</protein>
<dbReference type="Proteomes" id="UP000595814">
    <property type="component" value="Chromosome"/>
</dbReference>
<evidence type="ECO:0000313" key="1">
    <source>
        <dbReference type="EMBL" id="QQK07403.1"/>
    </source>
</evidence>
<proteinExistence type="predicted"/>
<accession>A0AC61MXZ5</accession>
<gene>
    <name evidence="1" type="primary">uvrC</name>
    <name evidence="1" type="ORF">JFY71_08785</name>
</gene>
<name>A0AC61MXZ5_9FIRM</name>